<sequence length="45" mass="5047">MRIDNDGGEQQELAGEGRMCLPPMLLHPVKDVQMVIDDGEHAEDR</sequence>
<gene>
    <name evidence="1" type="ORF">N7498_001574</name>
</gene>
<accession>A0A9W9NGD3</accession>
<proteinExistence type="predicted"/>
<reference evidence="1" key="1">
    <citation type="submission" date="2022-12" db="EMBL/GenBank/DDBJ databases">
        <authorList>
            <person name="Petersen C."/>
        </authorList>
    </citation>
    <scope>NUCLEOTIDE SEQUENCE</scope>
    <source>
        <strain evidence="1">IBT 15544</strain>
    </source>
</reference>
<evidence type="ECO:0000313" key="2">
    <source>
        <dbReference type="Proteomes" id="UP001150904"/>
    </source>
</evidence>
<dbReference type="EMBL" id="JAPQKR010000004">
    <property type="protein sequence ID" value="KAJ5219475.1"/>
    <property type="molecule type" value="Genomic_DNA"/>
</dbReference>
<dbReference type="GeneID" id="83175937"/>
<reference evidence="1" key="2">
    <citation type="journal article" date="2023" name="IMA Fungus">
        <title>Comparative genomic study of the Penicillium genus elucidates a diverse pangenome and 15 lateral gene transfer events.</title>
        <authorList>
            <person name="Petersen C."/>
            <person name="Sorensen T."/>
            <person name="Nielsen M.R."/>
            <person name="Sondergaard T.E."/>
            <person name="Sorensen J.L."/>
            <person name="Fitzpatrick D.A."/>
            <person name="Frisvad J.C."/>
            <person name="Nielsen K.L."/>
        </authorList>
    </citation>
    <scope>NUCLEOTIDE SEQUENCE</scope>
    <source>
        <strain evidence="1">IBT 15544</strain>
    </source>
</reference>
<dbReference type="Proteomes" id="UP001150904">
    <property type="component" value="Unassembled WGS sequence"/>
</dbReference>
<dbReference type="InterPro" id="IPR021822">
    <property type="entry name" value="DUF3405"/>
</dbReference>
<dbReference type="Pfam" id="PF11885">
    <property type="entry name" value="DUF3405"/>
    <property type="match status" value="1"/>
</dbReference>
<keyword evidence="2" id="KW-1185">Reference proteome</keyword>
<comment type="caution">
    <text evidence="1">The sequence shown here is derived from an EMBL/GenBank/DDBJ whole genome shotgun (WGS) entry which is preliminary data.</text>
</comment>
<dbReference type="RefSeq" id="XP_058314048.1">
    <property type="nucleotide sequence ID" value="XM_058448637.1"/>
</dbReference>
<evidence type="ECO:0000313" key="1">
    <source>
        <dbReference type="EMBL" id="KAJ5219475.1"/>
    </source>
</evidence>
<name>A0A9W9NGD3_9EURO</name>
<dbReference type="AlphaFoldDB" id="A0A9W9NGD3"/>
<organism evidence="1 2">
    <name type="scientific">Penicillium cinerascens</name>
    <dbReference type="NCBI Taxonomy" id="70096"/>
    <lineage>
        <taxon>Eukaryota</taxon>
        <taxon>Fungi</taxon>
        <taxon>Dikarya</taxon>
        <taxon>Ascomycota</taxon>
        <taxon>Pezizomycotina</taxon>
        <taxon>Eurotiomycetes</taxon>
        <taxon>Eurotiomycetidae</taxon>
        <taxon>Eurotiales</taxon>
        <taxon>Aspergillaceae</taxon>
        <taxon>Penicillium</taxon>
    </lineage>
</organism>
<protein>
    <submittedName>
        <fullName evidence="1">Uncharacterized protein</fullName>
    </submittedName>
</protein>